<dbReference type="InterPro" id="IPR011006">
    <property type="entry name" value="CheY-like_superfamily"/>
</dbReference>
<dbReference type="SMART" id="SM00388">
    <property type="entry name" value="HisKA"/>
    <property type="match status" value="1"/>
</dbReference>
<feature type="modified residue" description="4-aspartylphosphate" evidence="13">
    <location>
        <position position="545"/>
    </location>
</feature>
<reference evidence="17" key="1">
    <citation type="submission" date="2022-07" db="EMBL/GenBank/DDBJ databases">
        <title>Complete genome sequence of Salinispirillum sp. LH10-3-1 capable of multiple carbohydrate inversion isolated from a soda lake.</title>
        <authorList>
            <person name="Liu J."/>
            <person name="Zhai Y."/>
            <person name="Zhang H."/>
            <person name="Yang H."/>
            <person name="Qu J."/>
            <person name="Li J."/>
        </authorList>
    </citation>
    <scope>NUCLEOTIDE SEQUENCE</scope>
    <source>
        <strain evidence="17">LH 10-3-1</strain>
    </source>
</reference>
<keyword evidence="4" id="KW-1003">Cell membrane</keyword>
<comment type="catalytic activity">
    <reaction evidence="1">
        <text>ATP + protein L-histidine = ADP + protein N-phospho-L-histidine.</text>
        <dbReference type="EC" id="2.7.13.3"/>
    </reaction>
</comment>
<evidence type="ECO:0000256" key="2">
    <source>
        <dbReference type="ARBA" id="ARBA00004651"/>
    </source>
</evidence>
<dbReference type="EC" id="2.7.13.3" evidence="3"/>
<dbReference type="InterPro" id="IPR036890">
    <property type="entry name" value="HATPase_C_sf"/>
</dbReference>
<dbReference type="Pfam" id="PF01627">
    <property type="entry name" value="Hpt"/>
    <property type="match status" value="1"/>
</dbReference>
<organism evidence="17">
    <name type="scientific">Salinispirillum sp. LH 10-3-1</name>
    <dbReference type="NCBI Taxonomy" id="2952525"/>
    <lineage>
        <taxon>Bacteria</taxon>
        <taxon>Pseudomonadati</taxon>
        <taxon>Pseudomonadota</taxon>
        <taxon>Gammaproteobacteria</taxon>
        <taxon>Oceanospirillales</taxon>
        <taxon>Saccharospirillaceae</taxon>
        <taxon>Salinispirillum</taxon>
    </lineage>
</organism>
<dbReference type="SMART" id="SM00387">
    <property type="entry name" value="HATPase_c"/>
    <property type="match status" value="1"/>
</dbReference>
<dbReference type="GO" id="GO:0000155">
    <property type="term" value="F:phosphorelay sensor kinase activity"/>
    <property type="evidence" value="ECO:0007669"/>
    <property type="project" value="InterPro"/>
</dbReference>
<evidence type="ECO:0000256" key="12">
    <source>
        <dbReference type="PROSITE-ProRule" id="PRU00110"/>
    </source>
</evidence>
<evidence type="ECO:0000256" key="6">
    <source>
        <dbReference type="ARBA" id="ARBA00022692"/>
    </source>
</evidence>
<dbReference type="SMART" id="SM00448">
    <property type="entry name" value="REC"/>
    <property type="match status" value="1"/>
</dbReference>
<dbReference type="Gene3D" id="1.10.287.130">
    <property type="match status" value="1"/>
</dbReference>
<dbReference type="InterPro" id="IPR001789">
    <property type="entry name" value="Sig_transdc_resp-reg_receiver"/>
</dbReference>
<dbReference type="SUPFAM" id="SSF55874">
    <property type="entry name" value="ATPase domain of HSP90 chaperone/DNA topoisomerase II/histidine kinase"/>
    <property type="match status" value="1"/>
</dbReference>
<dbReference type="PANTHER" id="PTHR45339">
    <property type="entry name" value="HYBRID SIGNAL TRANSDUCTION HISTIDINE KINASE J"/>
    <property type="match status" value="1"/>
</dbReference>
<dbReference type="SMART" id="SM00073">
    <property type="entry name" value="HPT"/>
    <property type="match status" value="1"/>
</dbReference>
<dbReference type="InterPro" id="IPR004358">
    <property type="entry name" value="Sig_transdc_His_kin-like_C"/>
</dbReference>
<dbReference type="AlphaFoldDB" id="A0AB38YI45"/>
<dbReference type="CDD" id="cd00082">
    <property type="entry name" value="HisKA"/>
    <property type="match status" value="1"/>
</dbReference>
<evidence type="ECO:0000259" key="16">
    <source>
        <dbReference type="PROSITE" id="PS50894"/>
    </source>
</evidence>
<feature type="domain" description="HPt" evidence="16">
    <location>
        <begin position="654"/>
        <end position="750"/>
    </location>
</feature>
<dbReference type="SUPFAM" id="SSF47226">
    <property type="entry name" value="Histidine-containing phosphotransfer domain, HPT domain"/>
    <property type="match status" value="1"/>
</dbReference>
<evidence type="ECO:0000259" key="14">
    <source>
        <dbReference type="PROSITE" id="PS50109"/>
    </source>
</evidence>
<keyword evidence="7" id="KW-0547">Nucleotide-binding</keyword>
<dbReference type="PANTHER" id="PTHR45339:SF1">
    <property type="entry name" value="HYBRID SIGNAL TRANSDUCTION HISTIDINE KINASE J"/>
    <property type="match status" value="1"/>
</dbReference>
<dbReference type="GO" id="GO:0005886">
    <property type="term" value="C:plasma membrane"/>
    <property type="evidence" value="ECO:0007669"/>
    <property type="project" value="UniProtKB-SubCell"/>
</dbReference>
<feature type="modified residue" description="Phosphohistidine" evidence="12">
    <location>
        <position position="693"/>
    </location>
</feature>
<dbReference type="EMBL" id="CP101717">
    <property type="protein sequence ID" value="WLD58917.1"/>
    <property type="molecule type" value="Genomic_DNA"/>
</dbReference>
<keyword evidence="11" id="KW-0472">Membrane</keyword>
<evidence type="ECO:0000313" key="17">
    <source>
        <dbReference type="EMBL" id="WLD58917.1"/>
    </source>
</evidence>
<dbReference type="GO" id="GO:0005524">
    <property type="term" value="F:ATP binding"/>
    <property type="evidence" value="ECO:0007669"/>
    <property type="project" value="UniProtKB-KW"/>
</dbReference>
<dbReference type="Pfam" id="PF00512">
    <property type="entry name" value="HisKA"/>
    <property type="match status" value="1"/>
</dbReference>
<gene>
    <name evidence="17" type="ORF">NFC81_03790</name>
</gene>
<proteinExistence type="predicted"/>
<evidence type="ECO:0000256" key="7">
    <source>
        <dbReference type="ARBA" id="ARBA00022741"/>
    </source>
</evidence>
<dbReference type="SUPFAM" id="SSF52172">
    <property type="entry name" value="CheY-like"/>
    <property type="match status" value="2"/>
</dbReference>
<dbReference type="PROSITE" id="PS50109">
    <property type="entry name" value="HIS_KIN"/>
    <property type="match status" value="1"/>
</dbReference>
<accession>A0AB38YI45</accession>
<evidence type="ECO:0000256" key="8">
    <source>
        <dbReference type="ARBA" id="ARBA00022840"/>
    </source>
</evidence>
<name>A0AB38YI45_9GAMM</name>
<protein>
    <recommendedName>
        <fullName evidence="3">histidine kinase</fullName>
        <ecNumber evidence="3">2.7.13.3</ecNumber>
    </recommendedName>
</protein>
<feature type="domain" description="Response regulatory" evidence="15">
    <location>
        <begin position="496"/>
        <end position="615"/>
    </location>
</feature>
<evidence type="ECO:0000256" key="9">
    <source>
        <dbReference type="ARBA" id="ARBA00022989"/>
    </source>
</evidence>
<dbReference type="RefSeq" id="WP_304996205.1">
    <property type="nucleotide sequence ID" value="NZ_CP101717.1"/>
</dbReference>
<keyword evidence="9" id="KW-1133">Transmembrane helix</keyword>
<sequence length="750" mass="84111">MDKLLTPVYVLLIKQSKFNDWTHEAMRIWSDITGCSEVVWYASEAWQTLSPEVEQELALASILLCDDSQEQIPLDDGRLALSLSVAGWLIMKGVSETLNDEQLSIWRLLSSQWVLRGRTVLAEREAAMESWLLSSVSHDLRAPLNSILNFLELMDTPGVAVNRQLPTVKNEADRLLRLITQLLDFSRLQAKRLSLRPTSVNLLEWVGQAMMGWRDVALEKQIELSVHLANPLPLAIELDAERLMQVIQNLISNSVKFTQNGYVQLSVSADLETKRLFFEVKDTGVGIESARQAYIFDSFVQARSEDHLTKNGVGLGLNIVKQLVELMHGSIVISSALGEGTSIKLEVPYEEAEDPLEQDYHDTLSNETILVIEDNRKRADTLVQYLRYFGAHTVIANSGPEAHFYLRQSNTVPDWIFIQSALKGVDAHSTLSKIAEQLELSELELNERVVWLIESPFDARSDCRSLKTPLSLPELYQTLMFRSDVDVESEEMVKPVVLIVDDTELNLQLTDIQLTKLGVDVITASSGLEALDILEHKSADLIFMDIMMPSMDGYETTQRIRAKGNANGLSGIPIVALTASALSQQQQKYLAAGMNDYLAKPYRIEELHAVIRKYLPSFHFSSIKENTPTFSSEDVMDEGALVSWEQALVMVGGDESILLSILAPFIDDLPSTIDNLSDAIDKSDWEALQRKAHSLKSMLRTFGALPLGNATFELEKAAKSDERGRIEVVWKEFLALYPATLRHLRARLNG</sequence>
<dbReference type="InterPro" id="IPR005467">
    <property type="entry name" value="His_kinase_dom"/>
</dbReference>
<dbReference type="Gene3D" id="1.20.120.160">
    <property type="entry name" value="HPT domain"/>
    <property type="match status" value="1"/>
</dbReference>
<keyword evidence="10" id="KW-0902">Two-component regulatory system</keyword>
<dbReference type="CDD" id="cd17546">
    <property type="entry name" value="REC_hyHK_CKI1_RcsC-like"/>
    <property type="match status" value="1"/>
</dbReference>
<dbReference type="InterPro" id="IPR036641">
    <property type="entry name" value="HPT_dom_sf"/>
</dbReference>
<evidence type="ECO:0000256" key="11">
    <source>
        <dbReference type="ARBA" id="ARBA00023136"/>
    </source>
</evidence>
<dbReference type="PROSITE" id="PS50110">
    <property type="entry name" value="RESPONSE_REGULATORY"/>
    <property type="match status" value="1"/>
</dbReference>
<dbReference type="InterPro" id="IPR008207">
    <property type="entry name" value="Sig_transdc_His_kin_Hpt_dom"/>
</dbReference>
<evidence type="ECO:0000256" key="4">
    <source>
        <dbReference type="ARBA" id="ARBA00022475"/>
    </source>
</evidence>
<evidence type="ECO:0000256" key="13">
    <source>
        <dbReference type="PROSITE-ProRule" id="PRU00169"/>
    </source>
</evidence>
<dbReference type="Gene3D" id="3.30.565.10">
    <property type="entry name" value="Histidine kinase-like ATPase, C-terminal domain"/>
    <property type="match status" value="1"/>
</dbReference>
<keyword evidence="8" id="KW-0067">ATP-binding</keyword>
<dbReference type="Pfam" id="PF00072">
    <property type="entry name" value="Response_reg"/>
    <property type="match status" value="1"/>
</dbReference>
<dbReference type="SUPFAM" id="SSF47384">
    <property type="entry name" value="Homodimeric domain of signal transducing histidine kinase"/>
    <property type="match status" value="1"/>
</dbReference>
<evidence type="ECO:0000259" key="15">
    <source>
        <dbReference type="PROSITE" id="PS50110"/>
    </source>
</evidence>
<evidence type="ECO:0000256" key="1">
    <source>
        <dbReference type="ARBA" id="ARBA00000085"/>
    </source>
</evidence>
<dbReference type="InterPro" id="IPR003661">
    <property type="entry name" value="HisK_dim/P_dom"/>
</dbReference>
<dbReference type="InterPro" id="IPR036097">
    <property type="entry name" value="HisK_dim/P_sf"/>
</dbReference>
<dbReference type="Pfam" id="PF02518">
    <property type="entry name" value="HATPase_c"/>
    <property type="match status" value="1"/>
</dbReference>
<dbReference type="InterPro" id="IPR003594">
    <property type="entry name" value="HATPase_dom"/>
</dbReference>
<evidence type="ECO:0000256" key="5">
    <source>
        <dbReference type="ARBA" id="ARBA00022553"/>
    </source>
</evidence>
<dbReference type="PROSITE" id="PS50894">
    <property type="entry name" value="HPT"/>
    <property type="match status" value="1"/>
</dbReference>
<evidence type="ECO:0000256" key="3">
    <source>
        <dbReference type="ARBA" id="ARBA00012438"/>
    </source>
</evidence>
<comment type="subcellular location">
    <subcellularLocation>
        <location evidence="2">Cell membrane</location>
        <topology evidence="2">Multi-pass membrane protein</topology>
    </subcellularLocation>
</comment>
<dbReference type="PRINTS" id="PR00344">
    <property type="entry name" value="BCTRLSENSOR"/>
</dbReference>
<evidence type="ECO:0000256" key="10">
    <source>
        <dbReference type="ARBA" id="ARBA00023012"/>
    </source>
</evidence>
<feature type="domain" description="Histidine kinase" evidence="14">
    <location>
        <begin position="135"/>
        <end position="351"/>
    </location>
</feature>
<keyword evidence="5 13" id="KW-0597">Phosphoprotein</keyword>
<keyword evidence="6" id="KW-0812">Transmembrane</keyword>
<dbReference type="Gene3D" id="3.40.50.2300">
    <property type="match status" value="2"/>
</dbReference>